<evidence type="ECO:0000313" key="2">
    <source>
        <dbReference type="EMBL" id="NYI41293.1"/>
    </source>
</evidence>
<dbReference type="InterPro" id="IPR002559">
    <property type="entry name" value="Transposase_11"/>
</dbReference>
<dbReference type="GO" id="GO:0006313">
    <property type="term" value="P:DNA transposition"/>
    <property type="evidence" value="ECO:0007669"/>
    <property type="project" value="InterPro"/>
</dbReference>
<sequence length="118" mass="13513">MVIAGGNINDTIMMATVLDDISVPRPQGRPRTRPGRVLADKGYPSKANRAWLRQHGIAATIPERDDQIAHRRRKPGRPIDFGPLQQERYRGRNVVERCFNRLKQWRGIAMRSEETALN</sequence>
<accession>A0A7Z0CJW0</accession>
<dbReference type="PANTHER" id="PTHR30007">
    <property type="entry name" value="PHP DOMAIN PROTEIN"/>
    <property type="match status" value="1"/>
</dbReference>
<protein>
    <submittedName>
        <fullName evidence="2">Transposase</fullName>
    </submittedName>
</protein>
<dbReference type="Proteomes" id="UP000547973">
    <property type="component" value="Unassembled WGS sequence"/>
</dbReference>
<name>A0A7Z0CJW0_9MICO</name>
<dbReference type="GO" id="GO:0004803">
    <property type="term" value="F:transposase activity"/>
    <property type="evidence" value="ECO:0007669"/>
    <property type="project" value="InterPro"/>
</dbReference>
<proteinExistence type="predicted"/>
<dbReference type="EMBL" id="JACBZO010000001">
    <property type="protein sequence ID" value="NYI41293.1"/>
    <property type="molecule type" value="Genomic_DNA"/>
</dbReference>
<keyword evidence="3" id="KW-1185">Reference proteome</keyword>
<dbReference type="Pfam" id="PF01609">
    <property type="entry name" value="DDE_Tnp_1"/>
    <property type="match status" value="1"/>
</dbReference>
<gene>
    <name evidence="2" type="ORF">BKA03_001412</name>
</gene>
<dbReference type="PANTHER" id="PTHR30007:SF1">
    <property type="entry name" value="BLR1914 PROTEIN"/>
    <property type="match status" value="1"/>
</dbReference>
<evidence type="ECO:0000259" key="1">
    <source>
        <dbReference type="Pfam" id="PF01609"/>
    </source>
</evidence>
<comment type="caution">
    <text evidence="2">The sequence shown here is derived from an EMBL/GenBank/DDBJ whole genome shotgun (WGS) entry which is preliminary data.</text>
</comment>
<dbReference type="AlphaFoldDB" id="A0A7Z0CJW0"/>
<evidence type="ECO:0000313" key="3">
    <source>
        <dbReference type="Proteomes" id="UP000547973"/>
    </source>
</evidence>
<feature type="domain" description="Transposase IS4-like" evidence="1">
    <location>
        <begin position="2"/>
        <end position="114"/>
    </location>
</feature>
<organism evidence="2 3">
    <name type="scientific">Demequina lutea</name>
    <dbReference type="NCBI Taxonomy" id="431489"/>
    <lineage>
        <taxon>Bacteria</taxon>
        <taxon>Bacillati</taxon>
        <taxon>Actinomycetota</taxon>
        <taxon>Actinomycetes</taxon>
        <taxon>Micrococcales</taxon>
        <taxon>Demequinaceae</taxon>
        <taxon>Demequina</taxon>
    </lineage>
</organism>
<dbReference type="GO" id="GO:0003677">
    <property type="term" value="F:DNA binding"/>
    <property type="evidence" value="ECO:0007669"/>
    <property type="project" value="InterPro"/>
</dbReference>
<reference evidence="2 3" key="1">
    <citation type="submission" date="2020-07" db="EMBL/GenBank/DDBJ databases">
        <title>Sequencing the genomes of 1000 actinobacteria strains.</title>
        <authorList>
            <person name="Klenk H.-P."/>
        </authorList>
    </citation>
    <scope>NUCLEOTIDE SEQUENCE [LARGE SCALE GENOMIC DNA]</scope>
    <source>
        <strain evidence="2 3">DSM 19970</strain>
    </source>
</reference>